<dbReference type="InterPro" id="IPR044068">
    <property type="entry name" value="CB"/>
</dbReference>
<organism evidence="7 8">
    <name type="scientific">Nocardioides ginsengisegetis</name>
    <dbReference type="NCBI Taxonomy" id="661491"/>
    <lineage>
        <taxon>Bacteria</taxon>
        <taxon>Bacillati</taxon>
        <taxon>Actinomycetota</taxon>
        <taxon>Actinomycetes</taxon>
        <taxon>Propionibacteriales</taxon>
        <taxon>Nocardioidaceae</taxon>
        <taxon>Nocardioides</taxon>
    </lineage>
</organism>
<evidence type="ECO:0000256" key="1">
    <source>
        <dbReference type="ARBA" id="ARBA00022908"/>
    </source>
</evidence>
<evidence type="ECO:0000313" key="7">
    <source>
        <dbReference type="EMBL" id="MBA8805493.1"/>
    </source>
</evidence>
<dbReference type="PANTHER" id="PTHR30349">
    <property type="entry name" value="PHAGE INTEGRASE-RELATED"/>
    <property type="match status" value="1"/>
</dbReference>
<proteinExistence type="predicted"/>
<dbReference type="Gene3D" id="1.10.443.10">
    <property type="entry name" value="Intergrase catalytic core"/>
    <property type="match status" value="1"/>
</dbReference>
<comment type="caution">
    <text evidence="7">The sequence shown here is derived from an EMBL/GenBank/DDBJ whole genome shotgun (WGS) entry which is preliminary data.</text>
</comment>
<dbReference type="GO" id="GO:0015074">
    <property type="term" value="P:DNA integration"/>
    <property type="evidence" value="ECO:0007669"/>
    <property type="project" value="UniProtKB-KW"/>
</dbReference>
<dbReference type="RefSeq" id="WP_182541224.1">
    <property type="nucleotide sequence ID" value="NZ_JACGXA010000001.1"/>
</dbReference>
<dbReference type="GO" id="GO:0006310">
    <property type="term" value="P:DNA recombination"/>
    <property type="evidence" value="ECO:0007669"/>
    <property type="project" value="UniProtKB-KW"/>
</dbReference>
<dbReference type="InterPro" id="IPR002104">
    <property type="entry name" value="Integrase_catalytic"/>
</dbReference>
<sequence>MSGAAKKANGEGTVFQRPNGRWSGQCYVTQTDGRRVRRTVTGATKREVEKKISELIERESSGRRIAPADLTVESYLQEWLGQVVIHRVRANTLAAYRFQAERYLIPDLGRKRLSALSARDLRLYFESMRRRDVGARTIGYVHATLRAALEDAVREELLDRNVAKLVRVPRPEKVEREPLSVDEVKTLLRHSRDDRLIALIIVLALLGLRRSEALGLMWTDVDLDAGWLQVRRGLQRINGQLISMPTKTARSRRTIPLPDVIVEALLSHRQRQAKERVELAEKWPDLGYVFTTPIGTPIDPRNCTRIVQNACRDAGVRIVRLHDFRHGCVSVLLALGVPPRTAMDIAGHSTIEMTMNVYGHVTLDEKREALDRLGGLFEEEK</sequence>
<name>A0A7W3J3A7_9ACTN</name>
<feature type="domain" description="Tyr recombinase" evidence="5">
    <location>
        <begin position="174"/>
        <end position="371"/>
    </location>
</feature>
<dbReference type="EMBL" id="JACGXA010000001">
    <property type="protein sequence ID" value="MBA8805493.1"/>
    <property type="molecule type" value="Genomic_DNA"/>
</dbReference>
<dbReference type="InterPro" id="IPR004107">
    <property type="entry name" value="Integrase_SAM-like_N"/>
</dbReference>
<protein>
    <submittedName>
        <fullName evidence="7">Integrase</fullName>
    </submittedName>
</protein>
<dbReference type="Pfam" id="PF14659">
    <property type="entry name" value="Phage_int_SAM_3"/>
    <property type="match status" value="1"/>
</dbReference>
<reference evidence="7 8" key="1">
    <citation type="submission" date="2020-07" db="EMBL/GenBank/DDBJ databases">
        <title>Sequencing the genomes of 1000 actinobacteria strains.</title>
        <authorList>
            <person name="Klenk H.-P."/>
        </authorList>
    </citation>
    <scope>NUCLEOTIDE SEQUENCE [LARGE SCALE GENOMIC DNA]</scope>
    <source>
        <strain evidence="7 8">DSM 21349</strain>
    </source>
</reference>
<dbReference type="Proteomes" id="UP000580910">
    <property type="component" value="Unassembled WGS sequence"/>
</dbReference>
<keyword evidence="1" id="KW-0229">DNA integration</keyword>
<keyword evidence="3" id="KW-0233">DNA recombination</keyword>
<evidence type="ECO:0000256" key="3">
    <source>
        <dbReference type="ARBA" id="ARBA00023172"/>
    </source>
</evidence>
<dbReference type="InterPro" id="IPR050090">
    <property type="entry name" value="Tyrosine_recombinase_XerCD"/>
</dbReference>
<keyword evidence="2 4" id="KW-0238">DNA-binding</keyword>
<evidence type="ECO:0000259" key="5">
    <source>
        <dbReference type="PROSITE" id="PS51898"/>
    </source>
</evidence>
<dbReference type="InterPro" id="IPR010998">
    <property type="entry name" value="Integrase_recombinase_N"/>
</dbReference>
<evidence type="ECO:0000313" key="8">
    <source>
        <dbReference type="Proteomes" id="UP000580910"/>
    </source>
</evidence>
<dbReference type="Pfam" id="PF00589">
    <property type="entry name" value="Phage_integrase"/>
    <property type="match status" value="1"/>
</dbReference>
<dbReference type="InterPro" id="IPR013762">
    <property type="entry name" value="Integrase-like_cat_sf"/>
</dbReference>
<keyword evidence="8" id="KW-1185">Reference proteome</keyword>
<dbReference type="InterPro" id="IPR011010">
    <property type="entry name" value="DNA_brk_join_enz"/>
</dbReference>
<feature type="domain" description="Core-binding (CB)" evidence="6">
    <location>
        <begin position="70"/>
        <end position="153"/>
    </location>
</feature>
<evidence type="ECO:0000256" key="4">
    <source>
        <dbReference type="PROSITE-ProRule" id="PRU01248"/>
    </source>
</evidence>
<dbReference type="AlphaFoldDB" id="A0A7W3J3A7"/>
<dbReference type="Gene3D" id="1.10.150.130">
    <property type="match status" value="1"/>
</dbReference>
<dbReference type="SUPFAM" id="SSF56349">
    <property type="entry name" value="DNA breaking-rejoining enzymes"/>
    <property type="match status" value="1"/>
</dbReference>
<accession>A0A7W3J3A7</accession>
<dbReference type="PROSITE" id="PS51898">
    <property type="entry name" value="TYR_RECOMBINASE"/>
    <property type="match status" value="1"/>
</dbReference>
<evidence type="ECO:0000256" key="2">
    <source>
        <dbReference type="ARBA" id="ARBA00023125"/>
    </source>
</evidence>
<evidence type="ECO:0000259" key="6">
    <source>
        <dbReference type="PROSITE" id="PS51900"/>
    </source>
</evidence>
<dbReference type="GO" id="GO:0003677">
    <property type="term" value="F:DNA binding"/>
    <property type="evidence" value="ECO:0007669"/>
    <property type="project" value="UniProtKB-UniRule"/>
</dbReference>
<gene>
    <name evidence="7" type="ORF">FB382_003784</name>
</gene>
<dbReference type="CDD" id="cd01189">
    <property type="entry name" value="INT_ICEBs1_C_like"/>
    <property type="match status" value="1"/>
</dbReference>
<dbReference type="PANTHER" id="PTHR30349:SF91">
    <property type="entry name" value="INTA PROTEIN"/>
    <property type="match status" value="1"/>
</dbReference>
<dbReference type="PROSITE" id="PS51900">
    <property type="entry name" value="CB"/>
    <property type="match status" value="1"/>
</dbReference>